<reference evidence="7 8" key="1">
    <citation type="submission" date="2020-05" db="EMBL/GenBank/DDBJ databases">
        <title>Electrophorus electricus (electric eel) genome, fEleEle1, primary haplotype.</title>
        <authorList>
            <person name="Myers G."/>
            <person name="Meyer A."/>
            <person name="Fedrigo O."/>
            <person name="Formenti G."/>
            <person name="Rhie A."/>
            <person name="Tracey A."/>
            <person name="Sims Y."/>
            <person name="Jarvis E.D."/>
        </authorList>
    </citation>
    <scope>NUCLEOTIDE SEQUENCE [LARGE SCALE GENOMIC DNA]</scope>
</reference>
<comment type="subcellular location">
    <subcellularLocation>
        <location evidence="1">Membrane</location>
    </subcellularLocation>
</comment>
<dbReference type="InterPro" id="IPR003599">
    <property type="entry name" value="Ig_sub"/>
</dbReference>
<dbReference type="SUPFAM" id="SSF48726">
    <property type="entry name" value="Immunoglobulin"/>
    <property type="match status" value="1"/>
</dbReference>
<dbReference type="PANTHER" id="PTHR11860">
    <property type="entry name" value="POLYMERIC-IMMUNOGLOBULIN RECEPTOR"/>
    <property type="match status" value="1"/>
</dbReference>
<feature type="chain" id="PRO_5044191204" description="Immunoglobulin domain-containing protein" evidence="5">
    <location>
        <begin position="30"/>
        <end position="196"/>
    </location>
</feature>
<dbReference type="CDD" id="cd05716">
    <property type="entry name" value="IgV_pIgR_like"/>
    <property type="match status" value="1"/>
</dbReference>
<reference evidence="7" key="3">
    <citation type="submission" date="2025-09" db="UniProtKB">
        <authorList>
            <consortium name="Ensembl"/>
        </authorList>
    </citation>
    <scope>IDENTIFICATION</scope>
</reference>
<evidence type="ECO:0000256" key="5">
    <source>
        <dbReference type="SAM" id="SignalP"/>
    </source>
</evidence>
<evidence type="ECO:0000256" key="4">
    <source>
        <dbReference type="SAM" id="Phobius"/>
    </source>
</evidence>
<dbReference type="Pfam" id="PF07686">
    <property type="entry name" value="V-set"/>
    <property type="match status" value="1"/>
</dbReference>
<dbReference type="Proteomes" id="UP000314983">
    <property type="component" value="Chromosome 16"/>
</dbReference>
<dbReference type="GO" id="GO:0005886">
    <property type="term" value="C:plasma membrane"/>
    <property type="evidence" value="ECO:0007669"/>
    <property type="project" value="TreeGrafter"/>
</dbReference>
<dbReference type="Gene3D" id="2.60.40.10">
    <property type="entry name" value="Immunoglobulins"/>
    <property type="match status" value="1"/>
</dbReference>
<dbReference type="GeneTree" id="ENSGT01030000235553"/>
<keyword evidence="5" id="KW-0732">Signal</keyword>
<feature type="transmembrane region" description="Helical" evidence="4">
    <location>
        <begin position="138"/>
        <end position="167"/>
    </location>
</feature>
<dbReference type="InterPro" id="IPR036179">
    <property type="entry name" value="Ig-like_dom_sf"/>
</dbReference>
<feature type="signal peptide" evidence="5">
    <location>
        <begin position="1"/>
        <end position="29"/>
    </location>
</feature>
<dbReference type="InterPro" id="IPR013106">
    <property type="entry name" value="Ig_V-set"/>
</dbReference>
<keyword evidence="8" id="KW-1185">Reference proteome</keyword>
<dbReference type="InterPro" id="IPR050671">
    <property type="entry name" value="CD300_family_receptors"/>
</dbReference>
<feature type="domain" description="Immunoglobulin" evidence="6">
    <location>
        <begin position="29"/>
        <end position="125"/>
    </location>
</feature>
<evidence type="ECO:0000313" key="8">
    <source>
        <dbReference type="Proteomes" id="UP000314983"/>
    </source>
</evidence>
<sequence length="196" mass="22369">YNKKRKWTLSLSLSLSLTLSLSLSFLVLASKIIEYEGDVVQIKCPYESKYKQSIKHFCKEDECITEQQKFQTQAINGRLSLTDYASAGIFTVTISDLREEDSGIYWCVEKSYGSYIYTKVHLQVTKSRNLFTFFLTRFLSAAVSSVIIPVCICVILLLIGGLTLTLYKLRNFKKQGTLQTLHIIYTIDKTGQLDVM</sequence>
<dbReference type="GO" id="GO:0004888">
    <property type="term" value="F:transmembrane signaling receptor activity"/>
    <property type="evidence" value="ECO:0007669"/>
    <property type="project" value="TreeGrafter"/>
</dbReference>
<keyword evidence="3 4" id="KW-0472">Membrane</keyword>
<reference evidence="7" key="2">
    <citation type="submission" date="2025-08" db="UniProtKB">
        <authorList>
            <consortium name="Ensembl"/>
        </authorList>
    </citation>
    <scope>IDENTIFICATION</scope>
</reference>
<proteinExistence type="predicted"/>
<keyword evidence="4" id="KW-1133">Transmembrane helix</keyword>
<evidence type="ECO:0000256" key="2">
    <source>
        <dbReference type="ARBA" id="ARBA00022692"/>
    </source>
</evidence>
<dbReference type="Ensembl" id="ENSEEET00000058433.1">
    <property type="protein sequence ID" value="ENSEEEP00000052688.1"/>
    <property type="gene ID" value="ENSEEEG00000026773.1"/>
</dbReference>
<dbReference type="PANTHER" id="PTHR11860:SF118">
    <property type="entry name" value="CMRF35-LIKE MOLECULE 3-RELATED"/>
    <property type="match status" value="1"/>
</dbReference>
<organism evidence="7 8">
    <name type="scientific">Electrophorus electricus</name>
    <name type="common">Electric eel</name>
    <name type="synonym">Gymnotus electricus</name>
    <dbReference type="NCBI Taxonomy" id="8005"/>
    <lineage>
        <taxon>Eukaryota</taxon>
        <taxon>Metazoa</taxon>
        <taxon>Chordata</taxon>
        <taxon>Craniata</taxon>
        <taxon>Vertebrata</taxon>
        <taxon>Euteleostomi</taxon>
        <taxon>Actinopterygii</taxon>
        <taxon>Neopterygii</taxon>
        <taxon>Teleostei</taxon>
        <taxon>Ostariophysi</taxon>
        <taxon>Gymnotiformes</taxon>
        <taxon>Gymnotoidei</taxon>
        <taxon>Gymnotidae</taxon>
        <taxon>Electrophorus</taxon>
    </lineage>
</organism>
<name>A0AAY5E7A3_ELEEL</name>
<dbReference type="AlphaFoldDB" id="A0AAY5E7A3"/>
<evidence type="ECO:0000313" key="7">
    <source>
        <dbReference type="Ensembl" id="ENSEEEP00000052688.1"/>
    </source>
</evidence>
<keyword evidence="2 4" id="KW-0812">Transmembrane</keyword>
<accession>A0AAY5E7A3</accession>
<evidence type="ECO:0000256" key="1">
    <source>
        <dbReference type="ARBA" id="ARBA00004370"/>
    </source>
</evidence>
<evidence type="ECO:0000256" key="3">
    <source>
        <dbReference type="ARBA" id="ARBA00023136"/>
    </source>
</evidence>
<protein>
    <recommendedName>
        <fullName evidence="6">Immunoglobulin domain-containing protein</fullName>
    </recommendedName>
</protein>
<evidence type="ECO:0000259" key="6">
    <source>
        <dbReference type="SMART" id="SM00409"/>
    </source>
</evidence>
<dbReference type="InterPro" id="IPR013783">
    <property type="entry name" value="Ig-like_fold"/>
</dbReference>
<dbReference type="SMART" id="SM00409">
    <property type="entry name" value="IG"/>
    <property type="match status" value="1"/>
</dbReference>